<dbReference type="SUPFAM" id="SSF48403">
    <property type="entry name" value="Ankyrin repeat"/>
    <property type="match status" value="2"/>
</dbReference>
<dbReference type="SMART" id="SM00248">
    <property type="entry name" value="ANK"/>
    <property type="match status" value="9"/>
</dbReference>
<evidence type="ECO:0000313" key="5">
    <source>
        <dbReference type="Proteomes" id="UP000085678"/>
    </source>
</evidence>
<reference evidence="6" key="1">
    <citation type="submission" date="2025-08" db="UniProtKB">
        <authorList>
            <consortium name="RefSeq"/>
        </authorList>
    </citation>
    <scope>IDENTIFICATION</scope>
    <source>
        <tissue evidence="6">Gonads</tissue>
    </source>
</reference>
<dbReference type="OrthoDB" id="20727at2759"/>
<keyword evidence="1" id="KW-0677">Repeat</keyword>
<dbReference type="PANTHER" id="PTHR24198">
    <property type="entry name" value="ANKYRIN REPEAT AND PROTEIN KINASE DOMAIN-CONTAINING PROTEIN"/>
    <property type="match status" value="1"/>
</dbReference>
<dbReference type="PANTHER" id="PTHR24198:SF165">
    <property type="entry name" value="ANKYRIN REPEAT-CONTAINING PROTEIN-RELATED"/>
    <property type="match status" value="1"/>
</dbReference>
<keyword evidence="5" id="KW-1185">Reference proteome</keyword>
<dbReference type="STRING" id="7574.A0A1S3IWW6"/>
<dbReference type="PROSITE" id="PS50297">
    <property type="entry name" value="ANK_REP_REGION"/>
    <property type="match status" value="4"/>
</dbReference>
<keyword evidence="2 3" id="KW-0040">ANK repeat</keyword>
<dbReference type="InterPro" id="IPR036770">
    <property type="entry name" value="Ankyrin_rpt-contain_sf"/>
</dbReference>
<sequence>MDSTCIIYSCDRRKRETCMLTTMEALLQDARELLGYGQDDQLSVVLEREGARITKEDVLHGIAKKRDVLELMILNLTRQESWAPEEVPSKLTSPNIQTISINQSQNIQIGDSNRLLQVDNKRDEDDLQVEMSVQENTEDISVIPDALHRLYSAIARPKLWYKLDRIARQVDRNKVLEYRDENGFNVLHTAAFHNNEDAVMTIFRHFDWATLSTQVTSGTHPGELEGCTAKDIAVKRHNKSVADRIDSLDKTDSGMNVIHKVVRSRNIDKLKEFCTSDHNLVNITDSDNFTPLHYAAGVGFLDGVKLLLKMGADLNAVTESGETALGRACRMGYDDVVEYLTDLPNVDINKSLHSAMGDVTCLDAAVEGNFRDIYNRLQRHGLPVTSNTLVCAARGGHVELVKGIAAMDGIDVNHQNKYGNTALHLASRDGHVDVVRYLINEDRADACIQNNVGDKTLSEASRNGNGDVVDEHKRDPTILNNKGENPAHMAASSGQVQCLDAILRTHPELMNKRGNLNEGSLVYLVRGNDKERPAWHYVLVKRKLLADFLVKIKGKMIELEDYGKVLSSGWGEDPPDDIRQKVNDKYNTCKDSSHEDLTPLHHAVLEQYPSVVEKLLELGAATDVRDAYKLTPLHLACMRGNREIVKLLVEAGADTKAADDDGDTSLNVAKLNHQDLIVAFLEKVEIVKFVRDSIQQPVKDIMELLEHGLDTDVTADVLKTQLHDIIQRLMTGGFSCLAKLNPEEDSSKRFEKKTNTNKTDEEE</sequence>
<feature type="repeat" description="ANK" evidence="3">
    <location>
        <begin position="287"/>
        <end position="319"/>
    </location>
</feature>
<evidence type="ECO:0000256" key="3">
    <source>
        <dbReference type="PROSITE-ProRule" id="PRU00023"/>
    </source>
</evidence>
<feature type="compositionally biased region" description="Basic and acidic residues" evidence="4">
    <location>
        <begin position="743"/>
        <end position="754"/>
    </location>
</feature>
<dbReference type="PRINTS" id="PR01415">
    <property type="entry name" value="ANKYRIN"/>
</dbReference>
<gene>
    <name evidence="6" type="primary">LOC106168076</name>
</gene>
<dbReference type="KEGG" id="lak:106168076"/>
<feature type="repeat" description="ANK" evidence="3">
    <location>
        <begin position="418"/>
        <end position="440"/>
    </location>
</feature>
<dbReference type="PROSITE" id="PS50088">
    <property type="entry name" value="ANK_REPEAT"/>
    <property type="match status" value="4"/>
</dbReference>
<feature type="region of interest" description="Disordered" evidence="4">
    <location>
        <begin position="743"/>
        <end position="763"/>
    </location>
</feature>
<dbReference type="Proteomes" id="UP000085678">
    <property type="component" value="Unplaced"/>
</dbReference>
<feature type="repeat" description="ANK" evidence="3">
    <location>
        <begin position="628"/>
        <end position="660"/>
    </location>
</feature>
<dbReference type="RefSeq" id="XP_013402461.1">
    <property type="nucleotide sequence ID" value="XM_013547007.1"/>
</dbReference>
<evidence type="ECO:0000256" key="1">
    <source>
        <dbReference type="ARBA" id="ARBA00022737"/>
    </source>
</evidence>
<dbReference type="GeneID" id="106168076"/>
<dbReference type="Pfam" id="PF12796">
    <property type="entry name" value="Ank_2"/>
    <property type="match status" value="3"/>
</dbReference>
<dbReference type="InterPro" id="IPR002110">
    <property type="entry name" value="Ankyrin_rpt"/>
</dbReference>
<evidence type="ECO:0000313" key="6">
    <source>
        <dbReference type="RefSeq" id="XP_013402461.1"/>
    </source>
</evidence>
<dbReference type="Gene3D" id="1.25.40.20">
    <property type="entry name" value="Ankyrin repeat-containing domain"/>
    <property type="match status" value="3"/>
</dbReference>
<proteinExistence type="predicted"/>
<evidence type="ECO:0000256" key="4">
    <source>
        <dbReference type="SAM" id="MobiDB-lite"/>
    </source>
</evidence>
<evidence type="ECO:0000256" key="2">
    <source>
        <dbReference type="ARBA" id="ARBA00023043"/>
    </source>
</evidence>
<organism evidence="5 6">
    <name type="scientific">Lingula anatina</name>
    <name type="common">Brachiopod</name>
    <name type="synonym">Lingula unguis</name>
    <dbReference type="NCBI Taxonomy" id="7574"/>
    <lineage>
        <taxon>Eukaryota</taxon>
        <taxon>Metazoa</taxon>
        <taxon>Spiralia</taxon>
        <taxon>Lophotrochozoa</taxon>
        <taxon>Brachiopoda</taxon>
        <taxon>Linguliformea</taxon>
        <taxon>Lingulata</taxon>
        <taxon>Lingulida</taxon>
        <taxon>Linguloidea</taxon>
        <taxon>Lingulidae</taxon>
        <taxon>Lingula</taxon>
    </lineage>
</organism>
<feature type="repeat" description="ANK" evidence="3">
    <location>
        <begin position="595"/>
        <end position="627"/>
    </location>
</feature>
<accession>A0A1S3IWW6</accession>
<dbReference type="AlphaFoldDB" id="A0A1S3IWW6"/>
<dbReference type="InParanoid" id="A0A1S3IWW6"/>
<name>A0A1S3IWW6_LINAN</name>
<protein>
    <submittedName>
        <fullName evidence="6">Ankyrin-3-like</fullName>
    </submittedName>
</protein>
<dbReference type="Gene3D" id="3.10.20.10">
    <property type="match status" value="1"/>
</dbReference>